<name>A0ABX3KGG7_9GAMM</name>
<accession>A0ABX3KGG7</accession>
<dbReference type="EMBL" id="MUFC01000008">
    <property type="protein sequence ID" value="OOE88236.1"/>
    <property type="molecule type" value="Genomic_DNA"/>
</dbReference>
<evidence type="ECO:0000313" key="2">
    <source>
        <dbReference type="Proteomes" id="UP000188627"/>
    </source>
</evidence>
<organism evidence="1 2">
    <name type="scientific">Salinivibrio sharmensis</name>
    <dbReference type="NCBI Taxonomy" id="390883"/>
    <lineage>
        <taxon>Bacteria</taxon>
        <taxon>Pseudomonadati</taxon>
        <taxon>Pseudomonadota</taxon>
        <taxon>Gammaproteobacteria</taxon>
        <taxon>Vibrionales</taxon>
        <taxon>Vibrionaceae</taxon>
        <taxon>Salinivibrio</taxon>
    </lineage>
</organism>
<gene>
    <name evidence="1" type="ORF">BZG74_09740</name>
</gene>
<evidence type="ECO:0000313" key="1">
    <source>
        <dbReference type="EMBL" id="OOE88236.1"/>
    </source>
</evidence>
<reference evidence="2" key="1">
    <citation type="submission" date="2017-01" db="EMBL/GenBank/DDBJ databases">
        <title>Draft genome of the species Salinivibrio sharmensis.</title>
        <authorList>
            <person name="Lopez-Hermoso C."/>
            <person name="De La Haba R."/>
            <person name="Sanchez-Porro C."/>
            <person name="Ventosa A."/>
        </authorList>
    </citation>
    <scope>NUCLEOTIDE SEQUENCE [LARGE SCALE GENOMIC DNA]</scope>
    <source>
        <strain evidence="2">CBH463</strain>
    </source>
</reference>
<sequence length="66" mass="7974">MSCKWKGFCHIVVWIWLAPMRERGNKFNIRDLNLERSDVYCLLIHAKDRSLLELRPLDYIGIQRDQ</sequence>
<proteinExistence type="predicted"/>
<keyword evidence="2" id="KW-1185">Reference proteome</keyword>
<protein>
    <submittedName>
        <fullName evidence="1">Uncharacterized protein</fullName>
    </submittedName>
</protein>
<dbReference type="Proteomes" id="UP000188627">
    <property type="component" value="Unassembled WGS sequence"/>
</dbReference>
<comment type="caution">
    <text evidence="1">The sequence shown here is derived from an EMBL/GenBank/DDBJ whole genome shotgun (WGS) entry which is preliminary data.</text>
</comment>